<evidence type="ECO:0000313" key="1">
    <source>
        <dbReference type="EMBL" id="KAG8051738.1"/>
    </source>
</evidence>
<gene>
    <name evidence="1" type="ORF">GUJ93_ZPchr0001g29692</name>
</gene>
<sequence>MRSAESKGDVEQVALYRLQLALRYARDGRQEDALNAFAQVAAEHPGYADDAARIYASALCYLLGRPEEGHRWLAGDDHSPSDIYNTFMFMDAVKIATFGSTPHAVEASRKLVVFSAWGWSRSSCCPPSLMETLPRGFRCWRSWFSCGAPWRSVYVKTMPGSSICQDAISSSICPMQCADARRQATPAHRLTTSSLRGCSLAATWEEAWDHVPDAVGAARAGNQAVSIREENSGKTRADAASLLRLQHCSGWRHGLAGRPGLHRSVPCWGAASPVKLRQPGYL</sequence>
<keyword evidence="2" id="KW-1185">Reference proteome</keyword>
<dbReference type="Proteomes" id="UP000729402">
    <property type="component" value="Unassembled WGS sequence"/>
</dbReference>
<reference evidence="1" key="2">
    <citation type="submission" date="2021-02" db="EMBL/GenBank/DDBJ databases">
        <authorList>
            <person name="Kimball J.A."/>
            <person name="Haas M.W."/>
            <person name="Macchietto M."/>
            <person name="Kono T."/>
            <person name="Duquette J."/>
            <person name="Shao M."/>
        </authorList>
    </citation>
    <scope>NUCLEOTIDE SEQUENCE</scope>
    <source>
        <tissue evidence="1">Fresh leaf tissue</tissue>
    </source>
</reference>
<comment type="caution">
    <text evidence="1">The sequence shown here is derived from an EMBL/GenBank/DDBJ whole genome shotgun (WGS) entry which is preliminary data.</text>
</comment>
<name>A0A8J5VLA5_ZIZPA</name>
<organism evidence="1 2">
    <name type="scientific">Zizania palustris</name>
    <name type="common">Northern wild rice</name>
    <dbReference type="NCBI Taxonomy" id="103762"/>
    <lineage>
        <taxon>Eukaryota</taxon>
        <taxon>Viridiplantae</taxon>
        <taxon>Streptophyta</taxon>
        <taxon>Embryophyta</taxon>
        <taxon>Tracheophyta</taxon>
        <taxon>Spermatophyta</taxon>
        <taxon>Magnoliopsida</taxon>
        <taxon>Liliopsida</taxon>
        <taxon>Poales</taxon>
        <taxon>Poaceae</taxon>
        <taxon>BOP clade</taxon>
        <taxon>Oryzoideae</taxon>
        <taxon>Oryzeae</taxon>
        <taxon>Zizaniinae</taxon>
        <taxon>Zizania</taxon>
    </lineage>
</organism>
<dbReference type="OrthoDB" id="721638at2759"/>
<evidence type="ECO:0008006" key="3">
    <source>
        <dbReference type="Google" id="ProtNLM"/>
    </source>
</evidence>
<proteinExistence type="predicted"/>
<dbReference type="EMBL" id="JAAALK010000288">
    <property type="protein sequence ID" value="KAG8051738.1"/>
    <property type="molecule type" value="Genomic_DNA"/>
</dbReference>
<accession>A0A8J5VLA5</accession>
<evidence type="ECO:0000313" key="2">
    <source>
        <dbReference type="Proteomes" id="UP000729402"/>
    </source>
</evidence>
<reference evidence="1" key="1">
    <citation type="journal article" date="2021" name="bioRxiv">
        <title>Whole Genome Assembly and Annotation of Northern Wild Rice, Zizania palustris L., Supports a Whole Genome Duplication in the Zizania Genus.</title>
        <authorList>
            <person name="Haas M."/>
            <person name="Kono T."/>
            <person name="Macchietto M."/>
            <person name="Millas R."/>
            <person name="McGilp L."/>
            <person name="Shao M."/>
            <person name="Duquette J."/>
            <person name="Hirsch C.N."/>
            <person name="Kimball J."/>
        </authorList>
    </citation>
    <scope>NUCLEOTIDE SEQUENCE</scope>
    <source>
        <tissue evidence="1">Fresh leaf tissue</tissue>
    </source>
</reference>
<dbReference type="AlphaFoldDB" id="A0A8J5VLA5"/>
<protein>
    <recommendedName>
        <fullName evidence="3">Tetratricopeptide repeat protein</fullName>
    </recommendedName>
</protein>